<evidence type="ECO:0000313" key="3">
    <source>
        <dbReference type="EMBL" id="SBW25261.1"/>
    </source>
</evidence>
<gene>
    <name evidence="3" type="ORF">FDG2_4471</name>
</gene>
<feature type="transmembrane region" description="Helical" evidence="2">
    <location>
        <begin position="172"/>
        <end position="193"/>
    </location>
</feature>
<feature type="region of interest" description="Disordered" evidence="1">
    <location>
        <begin position="253"/>
        <end position="275"/>
    </location>
</feature>
<keyword evidence="4" id="KW-1185">Reference proteome</keyword>
<feature type="transmembrane region" description="Helical" evidence="2">
    <location>
        <begin position="142"/>
        <end position="166"/>
    </location>
</feature>
<evidence type="ECO:0000256" key="1">
    <source>
        <dbReference type="SAM" id="MobiDB-lite"/>
    </source>
</evidence>
<evidence type="ECO:0000256" key="2">
    <source>
        <dbReference type="SAM" id="Phobius"/>
    </source>
</evidence>
<feature type="transmembrane region" description="Helical" evidence="2">
    <location>
        <begin position="366"/>
        <end position="387"/>
    </location>
</feature>
<dbReference type="AlphaFoldDB" id="A0A1C3P631"/>
<keyword evidence="2" id="KW-0812">Transmembrane</keyword>
<evidence type="ECO:0000313" key="4">
    <source>
        <dbReference type="Proteomes" id="UP000199013"/>
    </source>
</evidence>
<dbReference type="EMBL" id="FLUV01001879">
    <property type="protein sequence ID" value="SBW25261.1"/>
    <property type="molecule type" value="Genomic_DNA"/>
</dbReference>
<proteinExistence type="predicted"/>
<keyword evidence="2" id="KW-1133">Transmembrane helix</keyword>
<reference evidence="4" key="1">
    <citation type="submission" date="2016-02" db="EMBL/GenBank/DDBJ databases">
        <authorList>
            <person name="Wibberg D."/>
        </authorList>
    </citation>
    <scope>NUCLEOTIDE SEQUENCE [LARGE SCALE GENOMIC DNA]</scope>
</reference>
<dbReference type="Proteomes" id="UP000199013">
    <property type="component" value="Unassembled WGS sequence"/>
</dbReference>
<keyword evidence="2" id="KW-0472">Membrane</keyword>
<protein>
    <submittedName>
        <fullName evidence="3">Putative membrane protein</fullName>
    </submittedName>
</protein>
<accession>A0A1C3P631</accession>
<sequence length="392" mass="42807">MFEHVELDKGGRQEAAARQTYADEARTQDDVDDNLAVAVEGVLRLRQLNPTACPPRAAGPTAPACAGNLLDDLGRQTPVYAGMVERARANNRVGNAVGEAYLRKASELMRTEMIPVTDRLVALGAGELDRAFRQATRGLGELGITVMLCLSGLILVVLQVALARFTHRVFNLWLITGSLLLVVVAGWTAWAFSAQQSRLVRARDSGYDVMTMLAQSRVLALQARADENLALVSLGNGRAYDEGFDQAVKALGYDSAGNPRGPRPGESRGSLTTSLDRLAPGDVPPALTDDLRTWLNTRSKVVELLRKPSEPGGKDSFTEATRLTVGPSANAFNQFDEKLADLLDKRQSHFENGISASLSPLNIFKWFTFCIMLLSTIFSLAGLWRLYREYQP</sequence>
<name>A0A1C3P631_9ACTN</name>
<organism evidence="3 4">
    <name type="scientific">Candidatus Protofrankia californiensis</name>
    <dbReference type="NCBI Taxonomy" id="1839754"/>
    <lineage>
        <taxon>Bacteria</taxon>
        <taxon>Bacillati</taxon>
        <taxon>Actinomycetota</taxon>
        <taxon>Actinomycetes</taxon>
        <taxon>Frankiales</taxon>
        <taxon>Frankiaceae</taxon>
        <taxon>Protofrankia</taxon>
    </lineage>
</organism>